<sequence>MRLDKLLSNSGVGTRKEVKALLKKKHVKVNELIIKDGSKHIDPEKDIIKVNEEIVYYQKYIYLMLHKPSGCISATVDKQEKTVIDLLGKELQHYKPFPVGRLDKDTEGLLLLTNDGELAHQLTSPKKDIEKVYYAKIKGRVTAEDVKAFEEGIILDDGYQAKSAQLRIMAQDEISEIEVTVTEGKFHQVKRMFEAVDKKVIYLKRIRMGNIILDDTLKRGTWRELSESEKEYCLSLKSGG</sequence>
<dbReference type="Gene3D" id="3.30.70.580">
    <property type="entry name" value="Pseudouridine synthase I, catalytic domain, N-terminal subdomain"/>
    <property type="match status" value="1"/>
</dbReference>
<dbReference type="InterPro" id="IPR020094">
    <property type="entry name" value="TruA/RsuA/RluB/E/F_N"/>
</dbReference>
<reference evidence="7 8" key="1">
    <citation type="submission" date="2016-11" db="EMBL/GenBank/DDBJ databases">
        <title>Complete genome sequencing of Virgibacillus halodenitrificans PDB-F2.</title>
        <authorList>
            <person name="Sun Z."/>
            <person name="Zhou Y."/>
            <person name="Li H."/>
        </authorList>
    </citation>
    <scope>NUCLEOTIDE SEQUENCE [LARGE SCALE GENOMIC DNA]</scope>
    <source>
        <strain evidence="7 8">PDB-F2</strain>
    </source>
</reference>
<dbReference type="AlphaFoldDB" id="A0AAC9J141"/>
<dbReference type="InterPro" id="IPR050343">
    <property type="entry name" value="RsuA_PseudoU_synthase"/>
</dbReference>
<dbReference type="PROSITE" id="PS50889">
    <property type="entry name" value="S4"/>
    <property type="match status" value="1"/>
</dbReference>
<dbReference type="PANTHER" id="PTHR47683:SF4">
    <property type="entry name" value="PSEUDOURIDINE SYNTHASE"/>
    <property type="match status" value="1"/>
</dbReference>
<comment type="similarity">
    <text evidence="1 5">Belongs to the pseudouridine synthase RsuA family.</text>
</comment>
<dbReference type="InterPro" id="IPR002942">
    <property type="entry name" value="S4_RNA-bd"/>
</dbReference>
<dbReference type="InterPro" id="IPR006145">
    <property type="entry name" value="PsdUridine_synth_RsuA/RluA"/>
</dbReference>
<evidence type="ECO:0000313" key="7">
    <source>
        <dbReference type="EMBL" id="APC47975.1"/>
    </source>
</evidence>
<dbReference type="InterPro" id="IPR020103">
    <property type="entry name" value="PsdUridine_synth_cat_dom_sf"/>
</dbReference>
<dbReference type="Proteomes" id="UP000182945">
    <property type="component" value="Chromosome"/>
</dbReference>
<dbReference type="SMART" id="SM00363">
    <property type="entry name" value="S4"/>
    <property type="match status" value="1"/>
</dbReference>
<dbReference type="EC" id="5.4.99.-" evidence="5"/>
<evidence type="ECO:0000256" key="2">
    <source>
        <dbReference type="ARBA" id="ARBA00022884"/>
    </source>
</evidence>
<organism evidence="7 8">
    <name type="scientific">Virgibacillus halodenitrificans</name>
    <name type="common">Bacillus halodenitrificans</name>
    <dbReference type="NCBI Taxonomy" id="1482"/>
    <lineage>
        <taxon>Bacteria</taxon>
        <taxon>Bacillati</taxon>
        <taxon>Bacillota</taxon>
        <taxon>Bacilli</taxon>
        <taxon>Bacillales</taxon>
        <taxon>Bacillaceae</taxon>
        <taxon>Virgibacillus</taxon>
    </lineage>
</organism>
<feature type="domain" description="RNA-binding S4" evidence="6">
    <location>
        <begin position="1"/>
        <end position="59"/>
    </location>
</feature>
<dbReference type="Gene3D" id="3.30.70.1560">
    <property type="entry name" value="Alpha-L RNA-binding motif"/>
    <property type="match status" value="1"/>
</dbReference>
<protein>
    <recommendedName>
        <fullName evidence="5">Pseudouridine synthase</fullName>
        <ecNumber evidence="5">5.4.99.-</ecNumber>
    </recommendedName>
</protein>
<dbReference type="GO" id="GO:0003723">
    <property type="term" value="F:RNA binding"/>
    <property type="evidence" value="ECO:0007669"/>
    <property type="project" value="UniProtKB-KW"/>
</dbReference>
<dbReference type="GeneID" id="71514178"/>
<evidence type="ECO:0000256" key="3">
    <source>
        <dbReference type="ARBA" id="ARBA00023235"/>
    </source>
</evidence>
<dbReference type="PANTHER" id="PTHR47683">
    <property type="entry name" value="PSEUDOURIDINE SYNTHASE FAMILY PROTEIN-RELATED"/>
    <property type="match status" value="1"/>
</dbReference>
<dbReference type="InterPro" id="IPR000748">
    <property type="entry name" value="PsdUridine_synth_RsuA/RluB/E/F"/>
</dbReference>
<dbReference type="CDD" id="cd00165">
    <property type="entry name" value="S4"/>
    <property type="match status" value="1"/>
</dbReference>
<dbReference type="EMBL" id="CP017962">
    <property type="protein sequence ID" value="APC47975.1"/>
    <property type="molecule type" value="Genomic_DNA"/>
</dbReference>
<dbReference type="InterPro" id="IPR018496">
    <property type="entry name" value="PsdUridine_synth_RsuA/RluB_CS"/>
</dbReference>
<keyword evidence="2 4" id="KW-0694">RNA-binding</keyword>
<name>A0AAC9J141_VIRHA</name>
<evidence type="ECO:0000256" key="5">
    <source>
        <dbReference type="RuleBase" id="RU003887"/>
    </source>
</evidence>
<proteinExistence type="inferred from homology"/>
<dbReference type="GO" id="GO:0120159">
    <property type="term" value="F:rRNA pseudouridine synthase activity"/>
    <property type="evidence" value="ECO:0007669"/>
    <property type="project" value="UniProtKB-ARBA"/>
</dbReference>
<accession>A0AAC9J141</accession>
<dbReference type="SUPFAM" id="SSF55120">
    <property type="entry name" value="Pseudouridine synthase"/>
    <property type="match status" value="1"/>
</dbReference>
<dbReference type="InterPro" id="IPR036986">
    <property type="entry name" value="S4_RNA-bd_sf"/>
</dbReference>
<evidence type="ECO:0000256" key="1">
    <source>
        <dbReference type="ARBA" id="ARBA00008348"/>
    </source>
</evidence>
<dbReference type="Pfam" id="PF00849">
    <property type="entry name" value="PseudoU_synth_2"/>
    <property type="match status" value="1"/>
</dbReference>
<dbReference type="RefSeq" id="WP_071648770.1">
    <property type="nucleotide sequence ID" value="NZ_CP017962.1"/>
</dbReference>
<dbReference type="InterPro" id="IPR042092">
    <property type="entry name" value="PsdUridine_s_RsuA/RluB/E/F_cat"/>
</dbReference>
<keyword evidence="3 5" id="KW-0413">Isomerase</keyword>
<dbReference type="Pfam" id="PF01479">
    <property type="entry name" value="S4"/>
    <property type="match status" value="1"/>
</dbReference>
<dbReference type="Gene3D" id="3.10.290.10">
    <property type="entry name" value="RNA-binding S4 domain"/>
    <property type="match status" value="1"/>
</dbReference>
<dbReference type="NCBIfam" id="TIGR00093">
    <property type="entry name" value="pseudouridine synthase"/>
    <property type="match status" value="1"/>
</dbReference>
<dbReference type="CDD" id="cd02553">
    <property type="entry name" value="PseudoU_synth_RsuA"/>
    <property type="match status" value="1"/>
</dbReference>
<dbReference type="FunFam" id="3.30.70.1560:FF:000001">
    <property type="entry name" value="Pseudouridine synthase"/>
    <property type="match status" value="1"/>
</dbReference>
<evidence type="ECO:0000259" key="6">
    <source>
        <dbReference type="SMART" id="SM00363"/>
    </source>
</evidence>
<dbReference type="PROSITE" id="PS01149">
    <property type="entry name" value="PSI_RSU"/>
    <property type="match status" value="1"/>
</dbReference>
<dbReference type="GO" id="GO:0005829">
    <property type="term" value="C:cytosol"/>
    <property type="evidence" value="ECO:0007669"/>
    <property type="project" value="UniProtKB-ARBA"/>
</dbReference>
<dbReference type="GO" id="GO:0000455">
    <property type="term" value="P:enzyme-directed rRNA pseudouridine synthesis"/>
    <property type="evidence" value="ECO:0007669"/>
    <property type="project" value="UniProtKB-ARBA"/>
</dbReference>
<evidence type="ECO:0000313" key="8">
    <source>
        <dbReference type="Proteomes" id="UP000182945"/>
    </source>
</evidence>
<dbReference type="SUPFAM" id="SSF55174">
    <property type="entry name" value="Alpha-L RNA-binding motif"/>
    <property type="match status" value="1"/>
</dbReference>
<dbReference type="KEGG" id="vhl:BME96_07230"/>
<gene>
    <name evidence="7" type="ORF">BME96_07230</name>
</gene>
<evidence type="ECO:0000256" key="4">
    <source>
        <dbReference type="PROSITE-ProRule" id="PRU00182"/>
    </source>
</evidence>